<dbReference type="Pfam" id="PF19690">
    <property type="entry name" value="DUF6191"/>
    <property type="match status" value="1"/>
</dbReference>
<keyword evidence="2" id="KW-1185">Reference proteome</keyword>
<gene>
    <name evidence="1" type="ORF">KDL01_19410</name>
</gene>
<protein>
    <submittedName>
        <fullName evidence="1">Uncharacterized protein</fullName>
    </submittedName>
</protein>
<sequence length="113" mass="12122">MIIWFLSLPALVVLLVLLAIVDHLLLALGKAGLAPWRRERGSRPVSATGFEVLHANLAPGKAQELKQRQVTLVLREDEAPGAPPSGAVDLDSGRIVVRRTGGSENRSENGRAN</sequence>
<dbReference type="Proteomes" id="UP000675781">
    <property type="component" value="Unassembled WGS sequence"/>
</dbReference>
<organism evidence="1 2">
    <name type="scientific">Actinospica durhamensis</name>
    <dbReference type="NCBI Taxonomy" id="1508375"/>
    <lineage>
        <taxon>Bacteria</taxon>
        <taxon>Bacillati</taxon>
        <taxon>Actinomycetota</taxon>
        <taxon>Actinomycetes</taxon>
        <taxon>Catenulisporales</taxon>
        <taxon>Actinospicaceae</taxon>
        <taxon>Actinospica</taxon>
    </lineage>
</organism>
<proteinExistence type="predicted"/>
<evidence type="ECO:0000313" key="1">
    <source>
        <dbReference type="EMBL" id="MBR7835452.1"/>
    </source>
</evidence>
<name>A0A941IRM0_9ACTN</name>
<evidence type="ECO:0000313" key="2">
    <source>
        <dbReference type="Proteomes" id="UP000675781"/>
    </source>
</evidence>
<comment type="caution">
    <text evidence="1">The sequence shown here is derived from an EMBL/GenBank/DDBJ whole genome shotgun (WGS) entry which is preliminary data.</text>
</comment>
<dbReference type="AlphaFoldDB" id="A0A941IRM0"/>
<dbReference type="EMBL" id="JAGSOG010000096">
    <property type="protein sequence ID" value="MBR7835452.1"/>
    <property type="molecule type" value="Genomic_DNA"/>
</dbReference>
<accession>A0A941IRM0</accession>
<dbReference type="RefSeq" id="WP_212529946.1">
    <property type="nucleotide sequence ID" value="NZ_JAGSOG010000096.1"/>
</dbReference>
<dbReference type="InterPro" id="IPR045684">
    <property type="entry name" value="DUF6191"/>
</dbReference>
<reference evidence="1" key="1">
    <citation type="submission" date="2021-04" db="EMBL/GenBank/DDBJ databases">
        <title>Genome based classification of Actinospica acidithermotolerans sp. nov., an actinobacterium isolated from an Indonesian hot spring.</title>
        <authorList>
            <person name="Kusuma A.B."/>
            <person name="Putra K.E."/>
            <person name="Nafisah S."/>
            <person name="Loh J."/>
            <person name="Nouioui I."/>
            <person name="Goodfellow M."/>
        </authorList>
    </citation>
    <scope>NUCLEOTIDE SEQUENCE</scope>
    <source>
        <strain evidence="1">CSCA 57</strain>
    </source>
</reference>